<protein>
    <submittedName>
        <fullName evidence="1">Uncharacterized protein</fullName>
    </submittedName>
</protein>
<dbReference type="PATRIC" id="fig|1185652.3.peg.2773"/>
<dbReference type="HOGENOM" id="CLU_3239660_0_0_5"/>
<proteinExistence type="predicted"/>
<gene>
    <name evidence="1" type="ORF">USDA257_c26790</name>
</gene>
<evidence type="ECO:0000313" key="1">
    <source>
        <dbReference type="EMBL" id="AFL51253.1"/>
    </source>
</evidence>
<dbReference type="Proteomes" id="UP000006180">
    <property type="component" value="Chromosome"/>
</dbReference>
<accession>I3X5U7</accession>
<organism evidence="1 2">
    <name type="scientific">Sinorhizobium fredii (strain USDA 257)</name>
    <dbReference type="NCBI Taxonomy" id="1185652"/>
    <lineage>
        <taxon>Bacteria</taxon>
        <taxon>Pseudomonadati</taxon>
        <taxon>Pseudomonadota</taxon>
        <taxon>Alphaproteobacteria</taxon>
        <taxon>Hyphomicrobiales</taxon>
        <taxon>Rhizobiaceae</taxon>
        <taxon>Sinorhizobium/Ensifer group</taxon>
        <taxon>Sinorhizobium</taxon>
    </lineage>
</organism>
<sequence>MKSPRSRLRQLHGKGPFDVGELRATLITLPKTASSPTEPKCVK</sequence>
<dbReference type="KEGG" id="sfd:USDA257_c26790"/>
<reference evidence="1 2" key="1">
    <citation type="journal article" date="2012" name="J. Bacteriol.">
        <title>Complete genome sequence of the broad-host-range strain Sinorhizobium fredii USDA257.</title>
        <authorList>
            <person name="Schuldes J."/>
            <person name="Rodriguez Orbegoso M."/>
            <person name="Schmeisser C."/>
            <person name="Krishnan H.B."/>
            <person name="Daniel R."/>
            <person name="Streit W.R."/>
        </authorList>
    </citation>
    <scope>NUCLEOTIDE SEQUENCE [LARGE SCALE GENOMIC DNA]</scope>
    <source>
        <strain evidence="1 2">USDA 257</strain>
    </source>
</reference>
<name>I3X5U7_SINF2</name>
<evidence type="ECO:0000313" key="2">
    <source>
        <dbReference type="Proteomes" id="UP000006180"/>
    </source>
</evidence>
<dbReference type="EMBL" id="CP003563">
    <property type="protein sequence ID" value="AFL51253.1"/>
    <property type="molecule type" value="Genomic_DNA"/>
</dbReference>
<dbReference type="AlphaFoldDB" id="I3X5U7"/>